<comment type="caution">
    <text evidence="1">The sequence shown here is derived from an EMBL/GenBank/DDBJ whole genome shotgun (WGS) entry which is preliminary data.</text>
</comment>
<name>A0ABQ3DH27_9ACTN</name>
<accession>A0ABQ3DH27</accession>
<keyword evidence="2" id="KW-1185">Reference proteome</keyword>
<reference evidence="2" key="1">
    <citation type="journal article" date="2019" name="Int. J. Syst. Evol. Microbiol.">
        <title>The Global Catalogue of Microorganisms (GCM) 10K type strain sequencing project: providing services to taxonomists for standard genome sequencing and annotation.</title>
        <authorList>
            <consortium name="The Broad Institute Genomics Platform"/>
            <consortium name="The Broad Institute Genome Sequencing Center for Infectious Disease"/>
            <person name="Wu L."/>
            <person name="Ma J."/>
        </authorList>
    </citation>
    <scope>NUCLEOTIDE SEQUENCE [LARGE SCALE GENOMIC DNA]</scope>
    <source>
        <strain evidence="2">JCM 4737</strain>
    </source>
</reference>
<dbReference type="EMBL" id="BMVO01000003">
    <property type="protein sequence ID" value="GHA93701.1"/>
    <property type="molecule type" value="Genomic_DNA"/>
</dbReference>
<protein>
    <submittedName>
        <fullName evidence="1">Uncharacterized protein</fullName>
    </submittedName>
</protein>
<evidence type="ECO:0000313" key="2">
    <source>
        <dbReference type="Proteomes" id="UP000599437"/>
    </source>
</evidence>
<organism evidence="1 2">
    <name type="scientific">Streptomyces chryseus</name>
    <dbReference type="NCBI Taxonomy" id="68186"/>
    <lineage>
        <taxon>Bacteria</taxon>
        <taxon>Bacillati</taxon>
        <taxon>Actinomycetota</taxon>
        <taxon>Actinomycetes</taxon>
        <taxon>Kitasatosporales</taxon>
        <taxon>Streptomycetaceae</taxon>
        <taxon>Streptomyces</taxon>
    </lineage>
</organism>
<sequence>MGAVALLESLRCETPMNPPDVADGDQVLITGPGGKVWPSDVATPIAAGQEVPMDTLVLISGDSVVLRLMEREAFGPDDSMGFVRIKSSDAGSGARTAEFLSDVSSYMLSYKVGVVTF</sequence>
<dbReference type="Proteomes" id="UP000599437">
    <property type="component" value="Unassembled WGS sequence"/>
</dbReference>
<gene>
    <name evidence="1" type="ORF">GCM10010346_15500</name>
</gene>
<evidence type="ECO:0000313" key="1">
    <source>
        <dbReference type="EMBL" id="GHA93701.1"/>
    </source>
</evidence>
<dbReference type="RefSeq" id="WP_138896002.1">
    <property type="nucleotide sequence ID" value="NZ_BMVO01000003.1"/>
</dbReference>
<proteinExistence type="predicted"/>